<organism evidence="3 4">
    <name type="scientific">Phaeodactylum tricornutum (strain CCAP 1055/1)</name>
    <dbReference type="NCBI Taxonomy" id="556484"/>
    <lineage>
        <taxon>Eukaryota</taxon>
        <taxon>Sar</taxon>
        <taxon>Stramenopiles</taxon>
        <taxon>Ochrophyta</taxon>
        <taxon>Bacillariophyta</taxon>
        <taxon>Bacillariophyceae</taxon>
        <taxon>Bacillariophycidae</taxon>
        <taxon>Naviculales</taxon>
        <taxon>Phaeodactylaceae</taxon>
        <taxon>Phaeodactylum</taxon>
    </lineage>
</organism>
<evidence type="ECO:0000256" key="1">
    <source>
        <dbReference type="SAM" id="Phobius"/>
    </source>
</evidence>
<evidence type="ECO:0000313" key="3">
    <source>
        <dbReference type="EMBL" id="EEC46764.1"/>
    </source>
</evidence>
<keyword evidence="1" id="KW-1133">Transmembrane helix</keyword>
<gene>
    <name evidence="3" type="ORF">PHATRDRAFT_47364</name>
</gene>
<sequence>MGRLCLSAAALVPFLSLNVVALVPMHRQKFQSRVTTRKTVSSSAGALFLSTETETTKTVTPGNEGDVREASGSLTDQLAIAENNPSFSYGTFAKQNPFANNLLIATTKTAAADLLAQTVISQTPLAELDLQRSLLFCLFGAVYLGGFQYLYQVQIFKKLFDIDKFTSQPWADKLKDGPGLQSLAAQTALDLTILTLIYLPTFYVFKASVFRGSPDPAVWIGSGLES</sequence>
<protein>
    <submittedName>
        <fullName evidence="3">Uncharacterized protein</fullName>
    </submittedName>
</protein>
<dbReference type="KEGG" id="pti:PHATRDRAFT_47364"/>
<dbReference type="Proteomes" id="UP000000759">
    <property type="component" value="Chromosome 13"/>
</dbReference>
<name>B7G338_PHATC</name>
<keyword evidence="1" id="KW-0472">Membrane</keyword>
<keyword evidence="2" id="KW-0732">Signal</keyword>
<feature type="signal peptide" evidence="2">
    <location>
        <begin position="1"/>
        <end position="21"/>
    </location>
</feature>
<dbReference type="EMBL" id="CM000615">
    <property type="protein sequence ID" value="EEC46764.1"/>
    <property type="molecule type" value="Genomic_DNA"/>
</dbReference>
<reference evidence="4" key="2">
    <citation type="submission" date="2008-08" db="EMBL/GenBank/DDBJ databases">
        <authorList>
            <consortium name="Diatom Consortium"/>
            <person name="Grigoriev I."/>
            <person name="Grimwood J."/>
            <person name="Kuo A."/>
            <person name="Otillar R.P."/>
            <person name="Salamov A."/>
            <person name="Detter J.C."/>
            <person name="Lindquist E."/>
            <person name="Shapiro H."/>
            <person name="Lucas S."/>
            <person name="Glavina del Rio T."/>
            <person name="Pitluck S."/>
            <person name="Rokhsar D."/>
            <person name="Bowler C."/>
        </authorList>
    </citation>
    <scope>GENOME REANNOTATION</scope>
    <source>
        <strain evidence="4">CCAP 1055/1</strain>
    </source>
</reference>
<dbReference type="eggNOG" id="ENOG502RZVX">
    <property type="taxonomic scope" value="Eukaryota"/>
</dbReference>
<dbReference type="InParanoid" id="B7G338"/>
<keyword evidence="4" id="KW-1185">Reference proteome</keyword>
<dbReference type="OrthoDB" id="39782at2759"/>
<evidence type="ECO:0000256" key="2">
    <source>
        <dbReference type="SAM" id="SignalP"/>
    </source>
</evidence>
<dbReference type="RefSeq" id="XP_002181550.1">
    <property type="nucleotide sequence ID" value="XM_002181514.1"/>
</dbReference>
<feature type="transmembrane region" description="Helical" evidence="1">
    <location>
        <begin position="133"/>
        <end position="151"/>
    </location>
</feature>
<dbReference type="HOGENOM" id="CLU_999132_0_0_1"/>
<keyword evidence="1" id="KW-0812">Transmembrane</keyword>
<dbReference type="GeneID" id="7202415"/>
<proteinExistence type="predicted"/>
<reference evidence="3 4" key="1">
    <citation type="journal article" date="2008" name="Nature">
        <title>The Phaeodactylum genome reveals the evolutionary history of diatom genomes.</title>
        <authorList>
            <person name="Bowler C."/>
            <person name="Allen A.E."/>
            <person name="Badger J.H."/>
            <person name="Grimwood J."/>
            <person name="Jabbari K."/>
            <person name="Kuo A."/>
            <person name="Maheswari U."/>
            <person name="Martens C."/>
            <person name="Maumus F."/>
            <person name="Otillar R.P."/>
            <person name="Rayko E."/>
            <person name="Salamov A."/>
            <person name="Vandepoele K."/>
            <person name="Beszteri B."/>
            <person name="Gruber A."/>
            <person name="Heijde M."/>
            <person name="Katinka M."/>
            <person name="Mock T."/>
            <person name="Valentin K."/>
            <person name="Verret F."/>
            <person name="Berges J.A."/>
            <person name="Brownlee C."/>
            <person name="Cadoret J.P."/>
            <person name="Chiovitti A."/>
            <person name="Choi C.J."/>
            <person name="Coesel S."/>
            <person name="De Martino A."/>
            <person name="Detter J.C."/>
            <person name="Durkin C."/>
            <person name="Falciatore A."/>
            <person name="Fournet J."/>
            <person name="Haruta M."/>
            <person name="Huysman M.J."/>
            <person name="Jenkins B.D."/>
            <person name="Jiroutova K."/>
            <person name="Jorgensen R.E."/>
            <person name="Joubert Y."/>
            <person name="Kaplan A."/>
            <person name="Kroger N."/>
            <person name="Kroth P.G."/>
            <person name="La Roche J."/>
            <person name="Lindquist E."/>
            <person name="Lommer M."/>
            <person name="Martin-Jezequel V."/>
            <person name="Lopez P.J."/>
            <person name="Lucas S."/>
            <person name="Mangogna M."/>
            <person name="McGinnis K."/>
            <person name="Medlin L.K."/>
            <person name="Montsant A."/>
            <person name="Oudot-Le Secq M.P."/>
            <person name="Napoli C."/>
            <person name="Obornik M."/>
            <person name="Parker M.S."/>
            <person name="Petit J.L."/>
            <person name="Porcel B.M."/>
            <person name="Poulsen N."/>
            <person name="Robison M."/>
            <person name="Rychlewski L."/>
            <person name="Rynearson T.A."/>
            <person name="Schmutz J."/>
            <person name="Shapiro H."/>
            <person name="Siaut M."/>
            <person name="Stanley M."/>
            <person name="Sussman M.R."/>
            <person name="Taylor A.R."/>
            <person name="Vardi A."/>
            <person name="von Dassow P."/>
            <person name="Vyverman W."/>
            <person name="Willis A."/>
            <person name="Wyrwicz L.S."/>
            <person name="Rokhsar D.S."/>
            <person name="Weissenbach J."/>
            <person name="Armbrust E.V."/>
            <person name="Green B.R."/>
            <person name="Van de Peer Y."/>
            <person name="Grigoriev I.V."/>
        </authorList>
    </citation>
    <scope>NUCLEOTIDE SEQUENCE [LARGE SCALE GENOMIC DNA]</scope>
    <source>
        <strain evidence="3 4">CCAP 1055/1</strain>
    </source>
</reference>
<feature type="chain" id="PRO_5002855335" evidence="2">
    <location>
        <begin position="22"/>
        <end position="226"/>
    </location>
</feature>
<dbReference type="PaxDb" id="2850-Phatr47364"/>
<evidence type="ECO:0000313" key="4">
    <source>
        <dbReference type="Proteomes" id="UP000000759"/>
    </source>
</evidence>
<dbReference type="AlphaFoldDB" id="B7G338"/>
<accession>B7G338</accession>